<evidence type="ECO:0000313" key="2">
    <source>
        <dbReference type="EMBL" id="AEV73765.1"/>
    </source>
</evidence>
<organism evidence="2 3">
    <name type="scientific">Mycolicibacterium rhodesiae (strain NBB3)</name>
    <name type="common">Mycobacterium rhodesiae</name>
    <dbReference type="NCBI Taxonomy" id="710685"/>
    <lineage>
        <taxon>Bacteria</taxon>
        <taxon>Bacillati</taxon>
        <taxon>Actinomycetota</taxon>
        <taxon>Actinomycetes</taxon>
        <taxon>Mycobacteriales</taxon>
        <taxon>Mycobacteriaceae</taxon>
        <taxon>Mycolicibacterium</taxon>
    </lineage>
</organism>
<dbReference type="RefSeq" id="WP_014211521.1">
    <property type="nucleotide sequence ID" value="NC_016604.1"/>
</dbReference>
<evidence type="ECO:0000256" key="1">
    <source>
        <dbReference type="SAM" id="Phobius"/>
    </source>
</evidence>
<proteinExistence type="predicted"/>
<dbReference type="KEGG" id="mrh:MycrhN_3239"/>
<protein>
    <recommendedName>
        <fullName evidence="4">Transmembrane protein</fullName>
    </recommendedName>
</protein>
<dbReference type="AlphaFoldDB" id="G8RNR4"/>
<keyword evidence="1" id="KW-0812">Transmembrane</keyword>
<dbReference type="HOGENOM" id="CLU_084215_0_0_11"/>
<evidence type="ECO:0008006" key="4">
    <source>
        <dbReference type="Google" id="ProtNLM"/>
    </source>
</evidence>
<name>G8RNR4_MYCRN</name>
<feature type="transmembrane region" description="Helical" evidence="1">
    <location>
        <begin position="145"/>
        <end position="167"/>
    </location>
</feature>
<gene>
    <name evidence="2" type="ordered locus">MycrhN_3239</name>
</gene>
<keyword evidence="1" id="KW-1133">Transmembrane helix</keyword>
<sequence>MQTFTVGFGRIWWTKAFGRNALVRSTDRVEAWVGIAAVLMVILATPIAGAIGTSVHDAHAQLYVTQAQTRQQVTATAIEAGRRHVVPNEISYSVTATWFAAGHDHVDVIDWPNQAKIDDERPIWVNAEGEHVKPPPGRSRAGADAVAAALSIWLGVAATAAAFVYAARLILDRRRSHDWDGEVYANHGGPRHH</sequence>
<dbReference type="EMBL" id="CP003169">
    <property type="protein sequence ID" value="AEV73765.1"/>
    <property type="molecule type" value="Genomic_DNA"/>
</dbReference>
<dbReference type="STRING" id="710685.MycrhN_3239"/>
<feature type="transmembrane region" description="Helical" evidence="1">
    <location>
        <begin position="29"/>
        <end position="51"/>
    </location>
</feature>
<dbReference type="InterPro" id="IPR039708">
    <property type="entry name" value="MT1774/Rv1733c-like"/>
</dbReference>
<keyword evidence="3" id="KW-1185">Reference proteome</keyword>
<dbReference type="eggNOG" id="ENOG5032YM7">
    <property type="taxonomic scope" value="Bacteria"/>
</dbReference>
<accession>G8RNR4</accession>
<dbReference type="OrthoDB" id="4542680at2"/>
<evidence type="ECO:0000313" key="3">
    <source>
        <dbReference type="Proteomes" id="UP000005442"/>
    </source>
</evidence>
<keyword evidence="1" id="KW-0472">Membrane</keyword>
<reference evidence="2 3" key="1">
    <citation type="submission" date="2011-12" db="EMBL/GenBank/DDBJ databases">
        <title>Complete sequence of Mycobacterium rhodesiae NBB3.</title>
        <authorList>
            <consortium name="US DOE Joint Genome Institute"/>
            <person name="Lucas S."/>
            <person name="Han J."/>
            <person name="Lapidus A."/>
            <person name="Cheng J.-F."/>
            <person name="Goodwin L."/>
            <person name="Pitluck S."/>
            <person name="Peters L."/>
            <person name="Mikhailova N."/>
            <person name="Gu W."/>
            <person name="Detter J.C."/>
            <person name="Han C."/>
            <person name="Tapia R."/>
            <person name="Land M."/>
            <person name="Hauser L."/>
            <person name="Kyrpides N."/>
            <person name="Ivanova N."/>
            <person name="Pagani I."/>
            <person name="Mattes T."/>
            <person name="Holmes A."/>
            <person name="Rutledge P."/>
            <person name="Paulsen I."/>
            <person name="Coleman N."/>
            <person name="Woyke T."/>
        </authorList>
    </citation>
    <scope>NUCLEOTIDE SEQUENCE [LARGE SCALE GENOMIC DNA]</scope>
    <source>
        <strain evidence="2 3">NBB3</strain>
    </source>
</reference>
<dbReference type="PANTHER" id="PTHR42305:SF1">
    <property type="entry name" value="MEMBRANE PROTEIN RV1733C-RELATED"/>
    <property type="match status" value="1"/>
</dbReference>
<dbReference type="Proteomes" id="UP000005442">
    <property type="component" value="Chromosome"/>
</dbReference>
<dbReference type="PANTHER" id="PTHR42305">
    <property type="entry name" value="MEMBRANE PROTEIN RV1733C-RELATED"/>
    <property type="match status" value="1"/>
</dbReference>
<dbReference type="PATRIC" id="fig|710685.3.peg.3248"/>